<name>A0ABT1W9M3_9PROT</name>
<dbReference type="Proteomes" id="UP001524587">
    <property type="component" value="Unassembled WGS sequence"/>
</dbReference>
<reference evidence="1 2" key="1">
    <citation type="submission" date="2022-06" db="EMBL/GenBank/DDBJ databases">
        <title>Endosaccharibacter gen. nov., sp. nov., endophytic bacteria isolated from sugarcane.</title>
        <authorList>
            <person name="Pitiwittayakul N."/>
            <person name="Yukphan P."/>
            <person name="Charoenyingcharoen P."/>
            <person name="Tanasupawat S."/>
        </authorList>
    </citation>
    <scope>NUCLEOTIDE SEQUENCE [LARGE SCALE GENOMIC DNA]</scope>
    <source>
        <strain evidence="1 2">KSS8</strain>
    </source>
</reference>
<dbReference type="EMBL" id="JAMSKV010000014">
    <property type="protein sequence ID" value="MCQ8279590.1"/>
    <property type="molecule type" value="Genomic_DNA"/>
</dbReference>
<sequence>MLLVTTLIDNTYAAPVSIPAGAPRLEAFQAAAFSSVNPGAAPGGGLAPAFLPSGQATISTANGVTAVAYLDARGNVLSGSRTFPSVRGSSR</sequence>
<dbReference type="RefSeq" id="WP_422865079.1">
    <property type="nucleotide sequence ID" value="NZ_JAMSKV010000014.1"/>
</dbReference>
<comment type="caution">
    <text evidence="1">The sequence shown here is derived from an EMBL/GenBank/DDBJ whole genome shotgun (WGS) entry which is preliminary data.</text>
</comment>
<protein>
    <submittedName>
        <fullName evidence="1">Uncharacterized protein</fullName>
    </submittedName>
</protein>
<gene>
    <name evidence="1" type="ORF">NFI95_14190</name>
</gene>
<keyword evidence="2" id="KW-1185">Reference proteome</keyword>
<accession>A0ABT1W9M3</accession>
<proteinExistence type="predicted"/>
<evidence type="ECO:0000313" key="2">
    <source>
        <dbReference type="Proteomes" id="UP001524587"/>
    </source>
</evidence>
<evidence type="ECO:0000313" key="1">
    <source>
        <dbReference type="EMBL" id="MCQ8279590.1"/>
    </source>
</evidence>
<organism evidence="1 2">
    <name type="scientific">Endosaccharibacter trunci</name>
    <dbReference type="NCBI Taxonomy" id="2812733"/>
    <lineage>
        <taxon>Bacteria</taxon>
        <taxon>Pseudomonadati</taxon>
        <taxon>Pseudomonadota</taxon>
        <taxon>Alphaproteobacteria</taxon>
        <taxon>Acetobacterales</taxon>
        <taxon>Acetobacteraceae</taxon>
        <taxon>Endosaccharibacter</taxon>
    </lineage>
</organism>